<accession>A0AAE1HJK8</accession>
<gene>
    <name evidence="1" type="ORF">KUF71_012012</name>
</gene>
<keyword evidence="2" id="KW-1185">Reference proteome</keyword>
<proteinExistence type="predicted"/>
<comment type="caution">
    <text evidence="1">The sequence shown here is derived from an EMBL/GenBank/DDBJ whole genome shotgun (WGS) entry which is preliminary data.</text>
</comment>
<dbReference type="Proteomes" id="UP001219518">
    <property type="component" value="Unassembled WGS sequence"/>
</dbReference>
<dbReference type="EMBL" id="JAHWGI010001094">
    <property type="protein sequence ID" value="KAK3922555.1"/>
    <property type="molecule type" value="Genomic_DNA"/>
</dbReference>
<protein>
    <submittedName>
        <fullName evidence="1">Plasma membrane fusion protein PRM1</fullName>
    </submittedName>
</protein>
<reference evidence="1" key="2">
    <citation type="journal article" date="2023" name="BMC Genomics">
        <title>Pest status, molecular evolution, and epigenetic factors derived from the genome assembly of Frankliniella fusca, a thysanopteran phytovirus vector.</title>
        <authorList>
            <person name="Catto M.A."/>
            <person name="Labadie P.E."/>
            <person name="Jacobson A.L."/>
            <person name="Kennedy G.G."/>
            <person name="Srinivasan R."/>
            <person name="Hunt B.G."/>
        </authorList>
    </citation>
    <scope>NUCLEOTIDE SEQUENCE</scope>
    <source>
        <strain evidence="1">PL_HMW_Pooled</strain>
    </source>
</reference>
<evidence type="ECO:0000313" key="2">
    <source>
        <dbReference type="Proteomes" id="UP001219518"/>
    </source>
</evidence>
<reference evidence="1" key="1">
    <citation type="submission" date="2021-07" db="EMBL/GenBank/DDBJ databases">
        <authorList>
            <person name="Catto M.A."/>
            <person name="Jacobson A."/>
            <person name="Kennedy G."/>
            <person name="Labadie P."/>
            <person name="Hunt B.G."/>
            <person name="Srinivasan R."/>
        </authorList>
    </citation>
    <scope>NUCLEOTIDE SEQUENCE</scope>
    <source>
        <strain evidence="1">PL_HMW_Pooled</strain>
        <tissue evidence="1">Head</tissue>
    </source>
</reference>
<evidence type="ECO:0000313" key="1">
    <source>
        <dbReference type="EMBL" id="KAK3922555.1"/>
    </source>
</evidence>
<name>A0AAE1HJK8_9NEOP</name>
<dbReference type="AlphaFoldDB" id="A0AAE1HJK8"/>
<sequence>MYQVADGRRALFVLCNPPHNEEALVNLLVDEKRCLLLCIYGKYFERTVEAVDLVGDSFQVHFVLGATMNCLEDNIQKPFCKQKA</sequence>
<organism evidence="1 2">
    <name type="scientific">Frankliniella fusca</name>
    <dbReference type="NCBI Taxonomy" id="407009"/>
    <lineage>
        <taxon>Eukaryota</taxon>
        <taxon>Metazoa</taxon>
        <taxon>Ecdysozoa</taxon>
        <taxon>Arthropoda</taxon>
        <taxon>Hexapoda</taxon>
        <taxon>Insecta</taxon>
        <taxon>Pterygota</taxon>
        <taxon>Neoptera</taxon>
        <taxon>Paraneoptera</taxon>
        <taxon>Thysanoptera</taxon>
        <taxon>Terebrantia</taxon>
        <taxon>Thripoidea</taxon>
        <taxon>Thripidae</taxon>
        <taxon>Frankliniella</taxon>
    </lineage>
</organism>